<dbReference type="AlphaFoldDB" id="A0A0K1EFQ6"/>
<keyword evidence="5 9" id="KW-0798">TonB box</keyword>
<feature type="signal peptide" evidence="11">
    <location>
        <begin position="1"/>
        <end position="27"/>
    </location>
</feature>
<evidence type="ECO:0000256" key="1">
    <source>
        <dbReference type="ARBA" id="ARBA00004571"/>
    </source>
</evidence>
<evidence type="ECO:0000256" key="7">
    <source>
        <dbReference type="ARBA" id="ARBA00023237"/>
    </source>
</evidence>
<evidence type="ECO:0000256" key="5">
    <source>
        <dbReference type="ARBA" id="ARBA00023077"/>
    </source>
</evidence>
<gene>
    <name evidence="14" type="ORF">CMC5_035650</name>
</gene>
<comment type="subcellular location">
    <subcellularLocation>
        <location evidence="1 8">Cell outer membrane</location>
        <topology evidence="1 8">Multi-pass membrane protein</topology>
    </subcellularLocation>
</comment>
<dbReference type="PANTHER" id="PTHR30442:SF0">
    <property type="entry name" value="FE(3+) DICITRATE TRANSPORT PROTEIN FECA"/>
    <property type="match status" value="1"/>
</dbReference>
<dbReference type="InterPro" id="IPR039426">
    <property type="entry name" value="TonB-dep_rcpt-like"/>
</dbReference>
<dbReference type="InterPro" id="IPR000531">
    <property type="entry name" value="Beta-barrel_TonB"/>
</dbReference>
<evidence type="ECO:0000259" key="13">
    <source>
        <dbReference type="Pfam" id="PF07715"/>
    </source>
</evidence>
<dbReference type="PATRIC" id="fig|52.7.peg.3925"/>
<dbReference type="Pfam" id="PF07715">
    <property type="entry name" value="Plug"/>
    <property type="match status" value="1"/>
</dbReference>
<evidence type="ECO:0000256" key="11">
    <source>
        <dbReference type="SAM" id="SignalP"/>
    </source>
</evidence>
<keyword evidence="6 8" id="KW-0472">Membrane</keyword>
<reference evidence="14 15" key="1">
    <citation type="submission" date="2015-07" db="EMBL/GenBank/DDBJ databases">
        <title>Genome analysis of myxobacterium Chondromyces crocatus Cm c5 reveals a high potential for natural compound synthesis and the genetic basis for the loss of fruiting body formation.</title>
        <authorList>
            <person name="Zaburannyi N."/>
            <person name="Bunk B."/>
            <person name="Maier J."/>
            <person name="Overmann J."/>
            <person name="Mueller R."/>
        </authorList>
    </citation>
    <scope>NUCLEOTIDE SEQUENCE [LARGE SCALE GENOMIC DNA]</scope>
    <source>
        <strain evidence="14 15">Cm c5</strain>
    </source>
</reference>
<comment type="similarity">
    <text evidence="8 9">Belongs to the TonB-dependent receptor family.</text>
</comment>
<dbReference type="Pfam" id="PF00593">
    <property type="entry name" value="TonB_dep_Rec_b-barrel"/>
    <property type="match status" value="1"/>
</dbReference>
<dbReference type="OrthoDB" id="5389752at2"/>
<evidence type="ECO:0000313" key="14">
    <source>
        <dbReference type="EMBL" id="AKT39418.1"/>
    </source>
</evidence>
<keyword evidence="7 8" id="KW-0998">Cell outer membrane</keyword>
<feature type="region of interest" description="Disordered" evidence="10">
    <location>
        <begin position="54"/>
        <end position="73"/>
    </location>
</feature>
<dbReference type="PROSITE" id="PS52016">
    <property type="entry name" value="TONB_DEPENDENT_REC_3"/>
    <property type="match status" value="1"/>
</dbReference>
<dbReference type="InterPro" id="IPR037066">
    <property type="entry name" value="Plug_dom_sf"/>
</dbReference>
<feature type="chain" id="PRO_5005459379" evidence="11">
    <location>
        <begin position="28"/>
        <end position="766"/>
    </location>
</feature>
<evidence type="ECO:0000313" key="15">
    <source>
        <dbReference type="Proteomes" id="UP000067626"/>
    </source>
</evidence>
<sequence>MEIRKQRRLPLITPFLAVLLATPFASAQEATDAPPGDEPRPATGALDVEIGVASGSEESAEAEGAPPSDPTEVTVVGTRAQETSGSAHVIRPKQLERFEYDDPHQVLLSVPGVYVRGEDGFGLRPNIGMRGAISDRSKKITLMEDGVLFGPAPYSAPAAYYFPLITRMNSVRVVKGPSAIVYGPHTVAGAIDLVTAPIPDTRKVMIDVAMGQYLSRKLHVRAGVSDESGRLGILIEGVHLGNTGFKDLDGGGDTGFTRNEWMLKGRYDLGTRGGIHQELELKAGYSNEISHETYLGLTDADFAVTPYRRYVASKLDRMEFHRTQLALTHRMKFGSEVELVTTGYRHDLHRIWDRVHSFRGAALSQVLSNPSDPRNAVYYNVLTGAIPPTTSEESLVFGPNDRAFVSQGVQSTLHWRPRTGPITHRIELGTRIHYDSIARIHNRDGYLVEGTRLEHDGSPTVYEANNEASTLALSMYAVDAATWGPVTLTAGARIESIRGEFNDNQSDVRTLALQQVALPGAGLFVALPLDLGAFVGLHQGFSPVPPGQNDFVRPEKSVNYEAGLRWSPRRFRAELVGFYNDYSNLSNVCTYSTGCLNENIDQQYDGGRARVYGLEGYVESEYQLTEGIALPGRLAYTFTQAEFASDFSSADPIFGTVFAGDTVPYVPTHQLYASIGLETRRFGVNVGGTYVSQMREIAGRGDPGPGEATDAYFLLDASASVKVLDWLSVYTTGRNLLNSAYLASRRPFGARPGAPIWVQVGAKIEL</sequence>
<dbReference type="InterPro" id="IPR012910">
    <property type="entry name" value="Plug_dom"/>
</dbReference>
<dbReference type="KEGG" id="ccro:CMC5_035650"/>
<dbReference type="GO" id="GO:0009279">
    <property type="term" value="C:cell outer membrane"/>
    <property type="evidence" value="ECO:0007669"/>
    <property type="project" value="UniProtKB-SubCell"/>
</dbReference>
<evidence type="ECO:0000256" key="9">
    <source>
        <dbReference type="RuleBase" id="RU003357"/>
    </source>
</evidence>
<evidence type="ECO:0000256" key="2">
    <source>
        <dbReference type="ARBA" id="ARBA00022448"/>
    </source>
</evidence>
<keyword evidence="15" id="KW-1185">Reference proteome</keyword>
<keyword evidence="11" id="KW-0732">Signal</keyword>
<feature type="domain" description="TonB-dependent receptor plug" evidence="13">
    <location>
        <begin position="80"/>
        <end position="190"/>
    </location>
</feature>
<evidence type="ECO:0000256" key="4">
    <source>
        <dbReference type="ARBA" id="ARBA00022692"/>
    </source>
</evidence>
<proteinExistence type="inferred from homology"/>
<dbReference type="EMBL" id="CP012159">
    <property type="protein sequence ID" value="AKT39418.1"/>
    <property type="molecule type" value="Genomic_DNA"/>
</dbReference>
<accession>A0A0K1EFQ6</accession>
<keyword evidence="4 8" id="KW-0812">Transmembrane</keyword>
<feature type="compositionally biased region" description="Low complexity" evidence="10">
    <location>
        <begin position="54"/>
        <end position="66"/>
    </location>
</feature>
<evidence type="ECO:0000256" key="10">
    <source>
        <dbReference type="SAM" id="MobiDB-lite"/>
    </source>
</evidence>
<evidence type="ECO:0000256" key="6">
    <source>
        <dbReference type="ARBA" id="ARBA00023136"/>
    </source>
</evidence>
<evidence type="ECO:0000256" key="3">
    <source>
        <dbReference type="ARBA" id="ARBA00022452"/>
    </source>
</evidence>
<dbReference type="GO" id="GO:0033214">
    <property type="term" value="P:siderophore-iron import into cell"/>
    <property type="evidence" value="ECO:0007669"/>
    <property type="project" value="TreeGrafter"/>
</dbReference>
<dbReference type="Gene3D" id="2.40.170.20">
    <property type="entry name" value="TonB-dependent receptor, beta-barrel domain"/>
    <property type="match status" value="1"/>
</dbReference>
<dbReference type="STRING" id="52.CMC5_035650"/>
<dbReference type="PANTHER" id="PTHR30442">
    <property type="entry name" value="IRON III DICITRATE TRANSPORT PROTEIN FECA"/>
    <property type="match status" value="1"/>
</dbReference>
<dbReference type="InterPro" id="IPR036942">
    <property type="entry name" value="Beta-barrel_TonB_sf"/>
</dbReference>
<feature type="domain" description="TonB-dependent receptor-like beta-barrel" evidence="12">
    <location>
        <begin position="330"/>
        <end position="736"/>
    </location>
</feature>
<organism evidence="14 15">
    <name type="scientific">Chondromyces crocatus</name>
    <dbReference type="NCBI Taxonomy" id="52"/>
    <lineage>
        <taxon>Bacteria</taxon>
        <taxon>Pseudomonadati</taxon>
        <taxon>Myxococcota</taxon>
        <taxon>Polyangia</taxon>
        <taxon>Polyangiales</taxon>
        <taxon>Polyangiaceae</taxon>
        <taxon>Chondromyces</taxon>
    </lineage>
</organism>
<dbReference type="Gene3D" id="2.170.130.10">
    <property type="entry name" value="TonB-dependent receptor, plug domain"/>
    <property type="match status" value="1"/>
</dbReference>
<keyword evidence="2 8" id="KW-0813">Transport</keyword>
<keyword evidence="3 8" id="KW-1134">Transmembrane beta strand</keyword>
<dbReference type="Proteomes" id="UP000067626">
    <property type="component" value="Chromosome"/>
</dbReference>
<name>A0A0K1EFQ6_CHOCO</name>
<protein>
    <submittedName>
        <fullName evidence="14">Ligand-gated channel protein</fullName>
    </submittedName>
</protein>
<evidence type="ECO:0000259" key="12">
    <source>
        <dbReference type="Pfam" id="PF00593"/>
    </source>
</evidence>
<evidence type="ECO:0000256" key="8">
    <source>
        <dbReference type="PROSITE-ProRule" id="PRU01360"/>
    </source>
</evidence>
<dbReference type="SUPFAM" id="SSF56935">
    <property type="entry name" value="Porins"/>
    <property type="match status" value="1"/>
</dbReference>
<dbReference type="RefSeq" id="WP_063796296.1">
    <property type="nucleotide sequence ID" value="NZ_CP012159.1"/>
</dbReference>